<feature type="region of interest" description="Disordered" evidence="1">
    <location>
        <begin position="92"/>
        <end position="114"/>
    </location>
</feature>
<comment type="caution">
    <text evidence="2">The sequence shown here is derived from an EMBL/GenBank/DDBJ whole genome shotgun (WGS) entry which is preliminary data.</text>
</comment>
<evidence type="ECO:0000313" key="2">
    <source>
        <dbReference type="EMBL" id="MBB4439972.1"/>
    </source>
</evidence>
<dbReference type="EMBL" id="JACIHI010000007">
    <property type="protein sequence ID" value="MBB4439972.1"/>
    <property type="molecule type" value="Genomic_DNA"/>
</dbReference>
<dbReference type="AlphaFoldDB" id="A0A7W6XW19"/>
<feature type="compositionally biased region" description="Basic and acidic residues" evidence="1">
    <location>
        <begin position="104"/>
        <end position="114"/>
    </location>
</feature>
<gene>
    <name evidence="2" type="ORF">GGE15_003248</name>
</gene>
<dbReference type="Proteomes" id="UP000533724">
    <property type="component" value="Unassembled WGS sequence"/>
</dbReference>
<evidence type="ECO:0000313" key="3">
    <source>
        <dbReference type="Proteomes" id="UP000533724"/>
    </source>
</evidence>
<proteinExistence type="predicted"/>
<dbReference type="RefSeq" id="WP_210320534.1">
    <property type="nucleotide sequence ID" value="NZ_JACIHI010000007.1"/>
</dbReference>
<evidence type="ECO:0000256" key="1">
    <source>
        <dbReference type="SAM" id="MobiDB-lite"/>
    </source>
</evidence>
<reference evidence="2 3" key="1">
    <citation type="submission" date="2020-08" db="EMBL/GenBank/DDBJ databases">
        <title>Genomic Encyclopedia of Type Strains, Phase IV (KMG-V): Genome sequencing to study the core and pangenomes of soil and plant-associated prokaryotes.</title>
        <authorList>
            <person name="Whitman W."/>
        </authorList>
    </citation>
    <scope>NUCLEOTIDE SEQUENCE [LARGE SCALE GENOMIC DNA]</scope>
    <source>
        <strain evidence="2 3">SEMIA 414</strain>
    </source>
</reference>
<sequence>MNKESNLVVEADKLLMAAVYEAIDNAVRAAGPELQAAGSRIPPRDYFADGVMRHLFLRLCGADPEENTGGDPETAWKILYAGRSVARRWERERGSRPTLRMKKDRPEDIEKNESERQQLALSAENFALTTIIRELVSHARASDPEITDRLKAAVHARHARLEPLSDTDREFTERAKRFVTLLTFPPDQER</sequence>
<protein>
    <submittedName>
        <fullName evidence="2">Uncharacterized protein</fullName>
    </submittedName>
</protein>
<organism evidence="2 3">
    <name type="scientific">Rhizobium esperanzae</name>
    <dbReference type="NCBI Taxonomy" id="1967781"/>
    <lineage>
        <taxon>Bacteria</taxon>
        <taxon>Pseudomonadati</taxon>
        <taxon>Pseudomonadota</taxon>
        <taxon>Alphaproteobacteria</taxon>
        <taxon>Hyphomicrobiales</taxon>
        <taxon>Rhizobiaceae</taxon>
        <taxon>Rhizobium/Agrobacterium group</taxon>
        <taxon>Rhizobium</taxon>
    </lineage>
</organism>
<name>A0A7W6XW19_9HYPH</name>
<accession>A0A7W6XW19</accession>